<feature type="domain" description="C2H2-type" evidence="12">
    <location>
        <begin position="531"/>
        <end position="558"/>
    </location>
</feature>
<keyword evidence="2 10" id="KW-0479">Metal-binding</keyword>
<feature type="domain" description="C2H2-type" evidence="12">
    <location>
        <begin position="446"/>
        <end position="474"/>
    </location>
</feature>
<evidence type="ECO:0000259" key="13">
    <source>
        <dbReference type="PROSITE" id="PS51915"/>
    </source>
</evidence>
<accession>A0ABM1YR61</accession>
<keyword evidence="15" id="KW-1185">Reference proteome</keyword>
<dbReference type="InterPro" id="IPR050527">
    <property type="entry name" value="Snail/Krueppel_Znf"/>
</dbReference>
<evidence type="ECO:0000259" key="12">
    <source>
        <dbReference type="PROSITE" id="PS50157"/>
    </source>
</evidence>
<feature type="domain" description="C2H2-type" evidence="12">
    <location>
        <begin position="559"/>
        <end position="586"/>
    </location>
</feature>
<feature type="binding site" evidence="10">
    <location>
        <position position="76"/>
    </location>
    <ligand>
        <name>Zn(2+)</name>
        <dbReference type="ChEBI" id="CHEBI:29105"/>
    </ligand>
</feature>
<keyword evidence="3" id="KW-0677">Repeat</keyword>
<dbReference type="PROSITE" id="PS50157">
    <property type="entry name" value="ZINC_FINGER_C2H2_2"/>
    <property type="match status" value="8"/>
</dbReference>
<dbReference type="Pfam" id="PF00096">
    <property type="entry name" value="zf-C2H2"/>
    <property type="match status" value="4"/>
</dbReference>
<dbReference type="GeneID" id="109408734"/>
<feature type="domain" description="C2H2-type" evidence="12">
    <location>
        <begin position="305"/>
        <end position="332"/>
    </location>
</feature>
<evidence type="ECO:0000256" key="10">
    <source>
        <dbReference type="PROSITE-ProRule" id="PRU01263"/>
    </source>
</evidence>
<sequence>MANPKSRKREREAELCRTCMSTDGSGSSSKRNRRQRKLVPIFTQLGDAFIANIITDYTAVQIDENDGLPATICADCFETVKLLDAFAKTTRDSDAKLRKLFKAESPEDLQVDASDMGLVAQEVDPGSVKTLETPSDFVEIKCEPPEEVLGVEEAAQQSDDFEPDNDTDSDWKQSGDEERTVKRKKAGLKSKPTPRKRGAGPRPRRKRIPRIPVQTEKDLELSEKEQELFKVIEIPPNSHVCCGCLQVYETAVELDEHRKINHVWKREKAAKLDEKLCCDGCLRKFNTNKNIEYHKERVRRLKVAWECNKCLLRFKVAGKRREHVRLHPEGEPVALIARVRETTKQEFGWVCCGRMCNQSFQNEEELIAHGQSSHWIDKQEADLEFGDKPEQCQVCFQRFIDRKRIVSHQRRKYKFKNFVCALCGLKFFTTDDLLMHESKEHDSVLHTCEVCGKSFTRKHSLATHMKQMHLENKPHQCTVCGMAFRQKAGLKIHMSNHVEVPQYRCEVCSKMFKAKLHLRYHMRTHTGEKPYKCQYCDSAFANHTNYRRHEMTHTGDKPHKCSYCERSFILKRTMLEHESTHTGEYRQKRKTPAQRVEQLAVPVPENTQLVEVDDIVEEDDGCSDDSSYQQQPTVQYGNRPVTISVAKPAQPQPVAITQLTPAPQPAQNVLLNTSNLNTVQSASIVYNVVPSSSGYNYILKF</sequence>
<dbReference type="Gene3D" id="3.40.1800.20">
    <property type="match status" value="1"/>
</dbReference>
<evidence type="ECO:0000313" key="15">
    <source>
        <dbReference type="Proteomes" id="UP000069940"/>
    </source>
</evidence>
<feature type="compositionally biased region" description="Acidic residues" evidence="11">
    <location>
        <begin position="159"/>
        <end position="168"/>
    </location>
</feature>
<evidence type="ECO:0000256" key="8">
    <source>
        <dbReference type="ARBA" id="ARBA00037948"/>
    </source>
</evidence>
<keyword evidence="4 9" id="KW-0863">Zinc-finger</keyword>
<dbReference type="EnsemblMetazoa" id="AALFPA23_011429.R16193">
    <property type="protein sequence ID" value="AALFPA23_011429.P16193"/>
    <property type="gene ID" value="AALFPA23_011429"/>
</dbReference>
<keyword evidence="6" id="KW-0238">DNA-binding</keyword>
<dbReference type="PANTHER" id="PTHR24388:SF54">
    <property type="entry name" value="PROTEIN ESCARGOT"/>
    <property type="match status" value="1"/>
</dbReference>
<feature type="binding site" evidence="10">
    <location>
        <position position="16"/>
    </location>
    <ligand>
        <name>Zn(2+)</name>
        <dbReference type="ChEBI" id="CHEBI:29105"/>
    </ligand>
</feature>
<feature type="binding site" evidence="10">
    <location>
        <position position="73"/>
    </location>
    <ligand>
        <name>Zn(2+)</name>
        <dbReference type="ChEBI" id="CHEBI:29105"/>
    </ligand>
</feature>
<dbReference type="Gene3D" id="3.30.160.60">
    <property type="entry name" value="Classic Zinc Finger"/>
    <property type="match status" value="6"/>
</dbReference>
<name>A0ABM1YR61_AEDAL</name>
<feature type="domain" description="C2H2-type" evidence="12">
    <location>
        <begin position="418"/>
        <end position="441"/>
    </location>
</feature>
<feature type="region of interest" description="Disordered" evidence="11">
    <location>
        <begin position="152"/>
        <end position="213"/>
    </location>
</feature>
<dbReference type="SUPFAM" id="SSF57716">
    <property type="entry name" value="Glucocorticoid receptor-like (DNA-binding domain)"/>
    <property type="match status" value="1"/>
</dbReference>
<feature type="region of interest" description="Disordered" evidence="11">
    <location>
        <begin position="1"/>
        <end position="33"/>
    </location>
</feature>
<evidence type="ECO:0000256" key="11">
    <source>
        <dbReference type="SAM" id="MobiDB-lite"/>
    </source>
</evidence>
<evidence type="ECO:0000256" key="9">
    <source>
        <dbReference type="PROSITE-ProRule" id="PRU00042"/>
    </source>
</evidence>
<evidence type="ECO:0000256" key="5">
    <source>
        <dbReference type="ARBA" id="ARBA00022833"/>
    </source>
</evidence>
<evidence type="ECO:0000256" key="7">
    <source>
        <dbReference type="ARBA" id="ARBA00023242"/>
    </source>
</evidence>
<feature type="domain" description="C2H2-type" evidence="12">
    <location>
        <begin position="475"/>
        <end position="497"/>
    </location>
</feature>
<evidence type="ECO:0000256" key="6">
    <source>
        <dbReference type="ARBA" id="ARBA00023125"/>
    </source>
</evidence>
<dbReference type="InterPro" id="IPR012934">
    <property type="entry name" value="Znf_AD"/>
</dbReference>
<dbReference type="PROSITE" id="PS00028">
    <property type="entry name" value="ZINC_FINGER_C2H2_1"/>
    <property type="match status" value="8"/>
</dbReference>
<feature type="compositionally biased region" description="Basic and acidic residues" evidence="11">
    <location>
        <begin position="169"/>
        <end position="180"/>
    </location>
</feature>
<comment type="similarity">
    <text evidence="8">Belongs to the snail C2H2-type zinc-finger protein family.</text>
</comment>
<keyword evidence="5 10" id="KW-0862">Zinc</keyword>
<dbReference type="PROSITE" id="PS51915">
    <property type="entry name" value="ZAD"/>
    <property type="match status" value="1"/>
</dbReference>
<reference evidence="14" key="2">
    <citation type="submission" date="2025-05" db="UniProtKB">
        <authorList>
            <consortium name="EnsemblMetazoa"/>
        </authorList>
    </citation>
    <scope>IDENTIFICATION</scope>
    <source>
        <strain evidence="14">Foshan</strain>
    </source>
</reference>
<dbReference type="Pfam" id="PF07776">
    <property type="entry name" value="zf-AD"/>
    <property type="match status" value="1"/>
</dbReference>
<feature type="compositionally biased region" description="Polar residues" evidence="11">
    <location>
        <begin position="19"/>
        <end position="29"/>
    </location>
</feature>
<evidence type="ECO:0000256" key="1">
    <source>
        <dbReference type="ARBA" id="ARBA00004123"/>
    </source>
</evidence>
<feature type="domain" description="C2H2-type" evidence="12">
    <location>
        <begin position="349"/>
        <end position="379"/>
    </location>
</feature>
<reference evidence="15" key="1">
    <citation type="journal article" date="2015" name="Proc. Natl. Acad. Sci. U.S.A.">
        <title>Genome sequence of the Asian Tiger mosquito, Aedes albopictus, reveals insights into its biology, genetics, and evolution.</title>
        <authorList>
            <person name="Chen X.G."/>
            <person name="Jiang X."/>
            <person name="Gu J."/>
            <person name="Xu M."/>
            <person name="Wu Y."/>
            <person name="Deng Y."/>
            <person name="Zhang C."/>
            <person name="Bonizzoni M."/>
            <person name="Dermauw W."/>
            <person name="Vontas J."/>
            <person name="Armbruster P."/>
            <person name="Huang X."/>
            <person name="Yang Y."/>
            <person name="Zhang H."/>
            <person name="He W."/>
            <person name="Peng H."/>
            <person name="Liu Y."/>
            <person name="Wu K."/>
            <person name="Chen J."/>
            <person name="Lirakis M."/>
            <person name="Topalis P."/>
            <person name="Van Leeuwen T."/>
            <person name="Hall A.B."/>
            <person name="Jiang X."/>
            <person name="Thorpe C."/>
            <person name="Mueller R.L."/>
            <person name="Sun C."/>
            <person name="Waterhouse R.M."/>
            <person name="Yan G."/>
            <person name="Tu Z.J."/>
            <person name="Fang X."/>
            <person name="James A.A."/>
        </authorList>
    </citation>
    <scope>NUCLEOTIDE SEQUENCE [LARGE SCALE GENOMIC DNA]</scope>
    <source>
        <strain evidence="15">Foshan</strain>
    </source>
</reference>
<dbReference type="PANTHER" id="PTHR24388">
    <property type="entry name" value="ZINC FINGER PROTEIN"/>
    <property type="match status" value="1"/>
</dbReference>
<keyword evidence="7" id="KW-0539">Nucleus</keyword>
<protein>
    <recommendedName>
        <fullName evidence="16">C2h2-type zn-finger protein</fullName>
    </recommendedName>
</protein>
<feature type="binding site" evidence="10">
    <location>
        <position position="19"/>
    </location>
    <ligand>
        <name>Zn(2+)</name>
        <dbReference type="ChEBI" id="CHEBI:29105"/>
    </ligand>
</feature>
<evidence type="ECO:0008006" key="16">
    <source>
        <dbReference type="Google" id="ProtNLM"/>
    </source>
</evidence>
<feature type="domain" description="C2H2-type" evidence="12">
    <location>
        <begin position="503"/>
        <end position="530"/>
    </location>
</feature>
<evidence type="ECO:0000256" key="3">
    <source>
        <dbReference type="ARBA" id="ARBA00022737"/>
    </source>
</evidence>
<evidence type="ECO:0000256" key="4">
    <source>
        <dbReference type="ARBA" id="ARBA00022771"/>
    </source>
</evidence>
<dbReference type="RefSeq" id="XP_019537651.3">
    <property type="nucleotide sequence ID" value="XM_019682106.3"/>
</dbReference>
<dbReference type="InterPro" id="IPR036236">
    <property type="entry name" value="Znf_C2H2_sf"/>
</dbReference>
<evidence type="ECO:0000313" key="14">
    <source>
        <dbReference type="EnsemblMetazoa" id="AALFPA23_011429.P16193"/>
    </source>
</evidence>
<feature type="domain" description="ZAD" evidence="13">
    <location>
        <begin position="14"/>
        <end position="100"/>
    </location>
</feature>
<dbReference type="InterPro" id="IPR013087">
    <property type="entry name" value="Znf_C2H2_type"/>
</dbReference>
<proteinExistence type="inferred from homology"/>
<dbReference type="SMART" id="SM00355">
    <property type="entry name" value="ZnF_C2H2"/>
    <property type="match status" value="10"/>
</dbReference>
<dbReference type="SUPFAM" id="SSF57667">
    <property type="entry name" value="beta-beta-alpha zinc fingers"/>
    <property type="match status" value="4"/>
</dbReference>
<organism evidence="14 15">
    <name type="scientific">Aedes albopictus</name>
    <name type="common">Asian tiger mosquito</name>
    <name type="synonym">Stegomyia albopicta</name>
    <dbReference type="NCBI Taxonomy" id="7160"/>
    <lineage>
        <taxon>Eukaryota</taxon>
        <taxon>Metazoa</taxon>
        <taxon>Ecdysozoa</taxon>
        <taxon>Arthropoda</taxon>
        <taxon>Hexapoda</taxon>
        <taxon>Insecta</taxon>
        <taxon>Pterygota</taxon>
        <taxon>Neoptera</taxon>
        <taxon>Endopterygota</taxon>
        <taxon>Diptera</taxon>
        <taxon>Nematocera</taxon>
        <taxon>Culicoidea</taxon>
        <taxon>Culicidae</taxon>
        <taxon>Culicinae</taxon>
        <taxon>Aedini</taxon>
        <taxon>Aedes</taxon>
        <taxon>Stegomyia</taxon>
    </lineage>
</organism>
<evidence type="ECO:0000256" key="2">
    <source>
        <dbReference type="ARBA" id="ARBA00022723"/>
    </source>
</evidence>
<dbReference type="SMART" id="SM00868">
    <property type="entry name" value="zf-AD"/>
    <property type="match status" value="1"/>
</dbReference>
<feature type="compositionally biased region" description="Basic residues" evidence="11">
    <location>
        <begin position="181"/>
        <end position="209"/>
    </location>
</feature>
<comment type="subcellular location">
    <subcellularLocation>
        <location evidence="1">Nucleus</location>
    </subcellularLocation>
</comment>
<dbReference type="Proteomes" id="UP000069940">
    <property type="component" value="Unassembled WGS sequence"/>
</dbReference>